<evidence type="ECO:0000256" key="7">
    <source>
        <dbReference type="PROSITE-ProRule" id="PRU01091"/>
    </source>
</evidence>
<dbReference type="STRING" id="714315.GCA_000516535_00018"/>
<dbReference type="Gene3D" id="6.10.250.690">
    <property type="match status" value="1"/>
</dbReference>
<dbReference type="EMBL" id="AP019822">
    <property type="protein sequence ID" value="BBM35111.1"/>
    <property type="molecule type" value="Genomic_DNA"/>
</dbReference>
<dbReference type="CDD" id="cd00383">
    <property type="entry name" value="trans_reg_C"/>
    <property type="match status" value="1"/>
</dbReference>
<sequence length="225" mass="26087">MRILVVEDEKSLNEVIVKRLEDEHYGVDWCYNGKDALDNILLTEYDAIILDIMLPELNGYEVLKTIRSKNIDTPVLFLTAKDSIEDRVKGLDSGANDYLTKPFAFEELLARIRVMLRKDSNSSGNVFTVANLTVDTNSHSVFRDDIPIKLSKREFTILEYMIRNRGKILSKDKIEQHIWNYDYEGGSNVIEVYIRYLRKKIDADFSPKLIHNIYGVGYILKVEDE</sequence>
<protein>
    <submittedName>
        <fullName evidence="10">Winged helix family two component transcriptional regulator</fullName>
    </submittedName>
</protein>
<evidence type="ECO:0000256" key="6">
    <source>
        <dbReference type="PROSITE-ProRule" id="PRU00169"/>
    </source>
</evidence>
<dbReference type="PANTHER" id="PTHR48111:SF22">
    <property type="entry name" value="REGULATOR OF RPOS"/>
    <property type="match status" value="1"/>
</dbReference>
<dbReference type="InterPro" id="IPR039420">
    <property type="entry name" value="WalR-like"/>
</dbReference>
<dbReference type="KEGG" id="lgo:JCM16774_0016"/>
<evidence type="ECO:0000256" key="1">
    <source>
        <dbReference type="ARBA" id="ARBA00022553"/>
    </source>
</evidence>
<proteinExistence type="predicted"/>
<dbReference type="PANTHER" id="PTHR48111">
    <property type="entry name" value="REGULATOR OF RPOS"/>
    <property type="match status" value="1"/>
</dbReference>
<dbReference type="FunFam" id="1.10.10.10:FF:000005">
    <property type="entry name" value="Two-component system response regulator"/>
    <property type="match status" value="1"/>
</dbReference>
<dbReference type="InterPro" id="IPR011006">
    <property type="entry name" value="CheY-like_superfamily"/>
</dbReference>
<evidence type="ECO:0000259" key="9">
    <source>
        <dbReference type="PROSITE" id="PS51755"/>
    </source>
</evidence>
<dbReference type="Gene3D" id="3.40.50.2300">
    <property type="match status" value="1"/>
</dbReference>
<reference evidence="10 11" key="1">
    <citation type="submission" date="2019-07" db="EMBL/GenBank/DDBJ databases">
        <title>Complete Genome Sequence of Leptotrichia goodfellowii Strain JCM 16774.</title>
        <authorList>
            <person name="Watanabe S."/>
            <person name="Cui L."/>
        </authorList>
    </citation>
    <scope>NUCLEOTIDE SEQUENCE [LARGE SCALE GENOMIC DNA]</scope>
    <source>
        <strain evidence="10 11">JCM16774</strain>
    </source>
</reference>
<dbReference type="SMART" id="SM00448">
    <property type="entry name" value="REC"/>
    <property type="match status" value="1"/>
</dbReference>
<dbReference type="InterPro" id="IPR001789">
    <property type="entry name" value="Sig_transdc_resp-reg_receiver"/>
</dbReference>
<gene>
    <name evidence="10" type="ORF">JCM16774_0016</name>
</gene>
<dbReference type="Pfam" id="PF00486">
    <property type="entry name" value="Trans_reg_C"/>
    <property type="match status" value="1"/>
</dbReference>
<dbReference type="SUPFAM" id="SSF52172">
    <property type="entry name" value="CheY-like"/>
    <property type="match status" value="1"/>
</dbReference>
<keyword evidence="2" id="KW-0902">Two-component regulatory system</keyword>
<evidence type="ECO:0000313" key="10">
    <source>
        <dbReference type="EMBL" id="BBM35111.1"/>
    </source>
</evidence>
<dbReference type="InterPro" id="IPR001867">
    <property type="entry name" value="OmpR/PhoB-type_DNA-bd"/>
</dbReference>
<dbReference type="Gene3D" id="1.10.10.10">
    <property type="entry name" value="Winged helix-like DNA-binding domain superfamily/Winged helix DNA-binding domain"/>
    <property type="match status" value="1"/>
</dbReference>
<keyword evidence="3" id="KW-0805">Transcription regulation</keyword>
<dbReference type="GO" id="GO:0000156">
    <property type="term" value="F:phosphorelay response regulator activity"/>
    <property type="evidence" value="ECO:0007669"/>
    <property type="project" value="TreeGrafter"/>
</dbReference>
<dbReference type="AlphaFoldDB" id="A0A510J9M4"/>
<accession>A0A510J9M4</accession>
<dbReference type="FunFam" id="3.40.50.2300:FF:000001">
    <property type="entry name" value="DNA-binding response regulator PhoB"/>
    <property type="match status" value="1"/>
</dbReference>
<dbReference type="RefSeq" id="WP_146966258.1">
    <property type="nucleotide sequence ID" value="NZ_AP019822.1"/>
</dbReference>
<evidence type="ECO:0000259" key="8">
    <source>
        <dbReference type="PROSITE" id="PS50110"/>
    </source>
</evidence>
<evidence type="ECO:0000313" key="11">
    <source>
        <dbReference type="Proteomes" id="UP000321606"/>
    </source>
</evidence>
<keyword evidence="1 6" id="KW-0597">Phosphoprotein</keyword>
<dbReference type="CDD" id="cd17625">
    <property type="entry name" value="REC_OmpR_DrrD-like"/>
    <property type="match status" value="1"/>
</dbReference>
<keyword evidence="4 7" id="KW-0238">DNA-binding</keyword>
<evidence type="ECO:0000256" key="5">
    <source>
        <dbReference type="ARBA" id="ARBA00023163"/>
    </source>
</evidence>
<organism evidence="10 11">
    <name type="scientific">Pseudoleptotrichia goodfellowii</name>
    <dbReference type="NCBI Taxonomy" id="157692"/>
    <lineage>
        <taxon>Bacteria</taxon>
        <taxon>Fusobacteriati</taxon>
        <taxon>Fusobacteriota</taxon>
        <taxon>Fusobacteriia</taxon>
        <taxon>Fusobacteriales</taxon>
        <taxon>Leptotrichiaceae</taxon>
        <taxon>Pseudoleptotrichia</taxon>
    </lineage>
</organism>
<dbReference type="GO" id="GO:0000976">
    <property type="term" value="F:transcription cis-regulatory region binding"/>
    <property type="evidence" value="ECO:0007669"/>
    <property type="project" value="TreeGrafter"/>
</dbReference>
<dbReference type="OrthoDB" id="9790442at2"/>
<dbReference type="GO" id="GO:0005829">
    <property type="term" value="C:cytosol"/>
    <property type="evidence" value="ECO:0007669"/>
    <property type="project" value="TreeGrafter"/>
</dbReference>
<evidence type="ECO:0000256" key="2">
    <source>
        <dbReference type="ARBA" id="ARBA00023012"/>
    </source>
</evidence>
<dbReference type="Pfam" id="PF00072">
    <property type="entry name" value="Response_reg"/>
    <property type="match status" value="1"/>
</dbReference>
<dbReference type="SMART" id="SM00862">
    <property type="entry name" value="Trans_reg_C"/>
    <property type="match status" value="1"/>
</dbReference>
<dbReference type="InterPro" id="IPR036388">
    <property type="entry name" value="WH-like_DNA-bd_sf"/>
</dbReference>
<feature type="DNA-binding region" description="OmpR/PhoB-type" evidence="7">
    <location>
        <begin position="124"/>
        <end position="222"/>
    </location>
</feature>
<feature type="domain" description="OmpR/PhoB-type" evidence="9">
    <location>
        <begin position="124"/>
        <end position="222"/>
    </location>
</feature>
<feature type="domain" description="Response regulatory" evidence="8">
    <location>
        <begin position="2"/>
        <end position="116"/>
    </location>
</feature>
<dbReference type="PROSITE" id="PS50110">
    <property type="entry name" value="RESPONSE_REGULATORY"/>
    <property type="match status" value="1"/>
</dbReference>
<dbReference type="PROSITE" id="PS51755">
    <property type="entry name" value="OMPR_PHOB"/>
    <property type="match status" value="1"/>
</dbReference>
<keyword evidence="5" id="KW-0804">Transcription</keyword>
<dbReference type="GO" id="GO:0032993">
    <property type="term" value="C:protein-DNA complex"/>
    <property type="evidence" value="ECO:0007669"/>
    <property type="project" value="TreeGrafter"/>
</dbReference>
<name>A0A510J9M4_9FUSO</name>
<dbReference type="GO" id="GO:0006355">
    <property type="term" value="P:regulation of DNA-templated transcription"/>
    <property type="evidence" value="ECO:0007669"/>
    <property type="project" value="InterPro"/>
</dbReference>
<feature type="modified residue" description="4-aspartylphosphate" evidence="6">
    <location>
        <position position="51"/>
    </location>
</feature>
<evidence type="ECO:0000256" key="4">
    <source>
        <dbReference type="ARBA" id="ARBA00023125"/>
    </source>
</evidence>
<dbReference type="Proteomes" id="UP000321606">
    <property type="component" value="Chromosome"/>
</dbReference>
<evidence type="ECO:0000256" key="3">
    <source>
        <dbReference type="ARBA" id="ARBA00023015"/>
    </source>
</evidence>